<comment type="caution">
    <text evidence="2">The sequence shown here is derived from an EMBL/GenBank/DDBJ whole genome shotgun (WGS) entry which is preliminary data.</text>
</comment>
<reference evidence="2 3" key="1">
    <citation type="submission" date="2024-02" db="EMBL/GenBank/DDBJ databases">
        <title>A draft genome for the cacao thread blight pathogen Marasmius crinis-equi.</title>
        <authorList>
            <person name="Cohen S.P."/>
            <person name="Baruah I.K."/>
            <person name="Amoako-Attah I."/>
            <person name="Bukari Y."/>
            <person name="Meinhardt L.W."/>
            <person name="Bailey B.A."/>
        </authorList>
    </citation>
    <scope>NUCLEOTIDE SEQUENCE [LARGE SCALE GENOMIC DNA]</scope>
    <source>
        <strain evidence="2 3">GH-76</strain>
    </source>
</reference>
<dbReference type="Proteomes" id="UP001465976">
    <property type="component" value="Unassembled WGS sequence"/>
</dbReference>
<organism evidence="2 3">
    <name type="scientific">Marasmius crinis-equi</name>
    <dbReference type="NCBI Taxonomy" id="585013"/>
    <lineage>
        <taxon>Eukaryota</taxon>
        <taxon>Fungi</taxon>
        <taxon>Dikarya</taxon>
        <taxon>Basidiomycota</taxon>
        <taxon>Agaricomycotina</taxon>
        <taxon>Agaricomycetes</taxon>
        <taxon>Agaricomycetidae</taxon>
        <taxon>Agaricales</taxon>
        <taxon>Marasmiineae</taxon>
        <taxon>Marasmiaceae</taxon>
        <taxon>Marasmius</taxon>
    </lineage>
</organism>
<evidence type="ECO:0000313" key="2">
    <source>
        <dbReference type="EMBL" id="KAL0574268.1"/>
    </source>
</evidence>
<evidence type="ECO:0000256" key="1">
    <source>
        <dbReference type="SAM" id="Phobius"/>
    </source>
</evidence>
<evidence type="ECO:0000313" key="3">
    <source>
        <dbReference type="Proteomes" id="UP001465976"/>
    </source>
</evidence>
<proteinExistence type="predicted"/>
<keyword evidence="1" id="KW-0472">Membrane</keyword>
<accession>A0ABR3FG37</accession>
<feature type="transmembrane region" description="Helical" evidence="1">
    <location>
        <begin position="33"/>
        <end position="52"/>
    </location>
</feature>
<keyword evidence="1" id="KW-1133">Transmembrane helix</keyword>
<gene>
    <name evidence="2" type="ORF">V5O48_007676</name>
</gene>
<protein>
    <submittedName>
        <fullName evidence="2">Uncharacterized protein</fullName>
    </submittedName>
</protein>
<feature type="transmembrane region" description="Helical" evidence="1">
    <location>
        <begin position="378"/>
        <end position="401"/>
    </location>
</feature>
<keyword evidence="1" id="KW-0812">Transmembrane</keyword>
<keyword evidence="3" id="KW-1185">Reference proteome</keyword>
<dbReference type="EMBL" id="JBAHYK010000413">
    <property type="protein sequence ID" value="KAL0574268.1"/>
    <property type="molecule type" value="Genomic_DNA"/>
</dbReference>
<sequence>MELFWLADQEWLGPVGIIKTTWKSIRSRTRASLTFTLFATISTIALITPVFMTQAYKVDNRLIWRREKEMFVPDDISSGVLEGIRGTQGQLTMGLQSWKTDRNVATNMNVSTFYFPRSGRKAYPEDTFLAGRAKFTNATLPNLYGIRLRASCSAISSMDLDIGSLNTSWPAFCRSHIPQFHGHPPARRTGGARNASTLYLCNNQTNATYPFTAGDQSESRNIGYLYYNYTAFGKDETHGTSGLIQCNSSLTVGSATAHGFDLTYTDFAPQSISYRPAKNATGGLEIDYALDPLYAAFDSLSRPEVDLDLEDQLFRRPWTHPLGVDQEFSDYVAESVVDNLHNTFIIFTSAMARLGVAGSIRTADVPVNVTLYTRRNPYAAFAYMLLAAWAFLVGALTGWSYRRTFSNTLNSYVAAELIFRERYLLEGVPIGEVNDNEMLKATRFVFPEGSSSRDVSLGKTDKFKESKFVSQDKL</sequence>
<name>A0ABR3FG37_9AGAR</name>